<dbReference type="PaxDb" id="2903-EOD12790"/>
<organism evidence="2 3">
    <name type="scientific">Emiliania huxleyi (strain CCMP1516)</name>
    <dbReference type="NCBI Taxonomy" id="280463"/>
    <lineage>
        <taxon>Eukaryota</taxon>
        <taxon>Haptista</taxon>
        <taxon>Haptophyta</taxon>
        <taxon>Prymnesiophyceae</taxon>
        <taxon>Isochrysidales</taxon>
        <taxon>Noelaerhabdaceae</taxon>
        <taxon>Emiliania</taxon>
    </lineage>
</organism>
<name>A0A0D3INF5_EMIH1</name>
<sequence length="232" mass="24694">MGAGSFDRGWRIREHYRGGAKSGLWSYVSPTGDAFSVALEAAEAIEDEAVAAAAAAAMAAAEAPQMEGSAAIAAADAVVAEAPSRPSPAPSSSKKRGGASERKKPRSPHRSPHLGWSPITEEQRTSLREEEEGWLGEFEAYFRGKLSHKNAQQVMKHLTPLVAGKGVNFGPGVGNFLAGIPVTLSSDVANILDALHAEGNAAVRDHDDLKGGWHLRHPLYKLREFQAHKLGM</sequence>
<protein>
    <recommendedName>
        <fullName evidence="4">GIY-YIG domain-containing protein</fullName>
    </recommendedName>
</protein>
<accession>A0A0D3INF5</accession>
<dbReference type="AlphaFoldDB" id="A0A0D3INF5"/>
<evidence type="ECO:0000313" key="3">
    <source>
        <dbReference type="Proteomes" id="UP000013827"/>
    </source>
</evidence>
<feature type="compositionally biased region" description="Basic residues" evidence="1">
    <location>
        <begin position="93"/>
        <end position="112"/>
    </location>
</feature>
<proteinExistence type="predicted"/>
<reference evidence="2" key="2">
    <citation type="submission" date="2024-10" db="UniProtKB">
        <authorList>
            <consortium name="EnsemblProtists"/>
        </authorList>
    </citation>
    <scope>IDENTIFICATION</scope>
</reference>
<keyword evidence="3" id="KW-1185">Reference proteome</keyword>
<evidence type="ECO:0000313" key="2">
    <source>
        <dbReference type="EnsemblProtists" id="EOD12790"/>
    </source>
</evidence>
<dbReference type="HOGENOM" id="CLU_1196767_0_0_1"/>
<dbReference type="KEGG" id="ehx:EMIHUDRAFT_371219"/>
<dbReference type="Proteomes" id="UP000013827">
    <property type="component" value="Unassembled WGS sequence"/>
</dbReference>
<dbReference type="EnsemblProtists" id="EOD12790">
    <property type="protein sequence ID" value="EOD12790"/>
    <property type="gene ID" value="EMIHUDRAFT_371219"/>
</dbReference>
<reference evidence="3" key="1">
    <citation type="journal article" date="2013" name="Nature">
        <title>Pan genome of the phytoplankton Emiliania underpins its global distribution.</title>
        <authorList>
            <person name="Read B.A."/>
            <person name="Kegel J."/>
            <person name="Klute M.J."/>
            <person name="Kuo A."/>
            <person name="Lefebvre S.C."/>
            <person name="Maumus F."/>
            <person name="Mayer C."/>
            <person name="Miller J."/>
            <person name="Monier A."/>
            <person name="Salamov A."/>
            <person name="Young J."/>
            <person name="Aguilar M."/>
            <person name="Claverie J.M."/>
            <person name="Frickenhaus S."/>
            <person name="Gonzalez K."/>
            <person name="Herman E.K."/>
            <person name="Lin Y.C."/>
            <person name="Napier J."/>
            <person name="Ogata H."/>
            <person name="Sarno A.F."/>
            <person name="Shmutz J."/>
            <person name="Schroeder D."/>
            <person name="de Vargas C."/>
            <person name="Verret F."/>
            <person name="von Dassow P."/>
            <person name="Valentin K."/>
            <person name="Van de Peer Y."/>
            <person name="Wheeler G."/>
            <person name="Dacks J.B."/>
            <person name="Delwiche C.F."/>
            <person name="Dyhrman S.T."/>
            <person name="Glockner G."/>
            <person name="John U."/>
            <person name="Richards T."/>
            <person name="Worden A.Z."/>
            <person name="Zhang X."/>
            <person name="Grigoriev I.V."/>
            <person name="Allen A.E."/>
            <person name="Bidle K."/>
            <person name="Borodovsky M."/>
            <person name="Bowler C."/>
            <person name="Brownlee C."/>
            <person name="Cock J.M."/>
            <person name="Elias M."/>
            <person name="Gladyshev V.N."/>
            <person name="Groth M."/>
            <person name="Guda C."/>
            <person name="Hadaegh A."/>
            <person name="Iglesias-Rodriguez M.D."/>
            <person name="Jenkins J."/>
            <person name="Jones B.M."/>
            <person name="Lawson T."/>
            <person name="Leese F."/>
            <person name="Lindquist E."/>
            <person name="Lobanov A."/>
            <person name="Lomsadze A."/>
            <person name="Malik S.B."/>
            <person name="Marsh M.E."/>
            <person name="Mackinder L."/>
            <person name="Mock T."/>
            <person name="Mueller-Roeber B."/>
            <person name="Pagarete A."/>
            <person name="Parker M."/>
            <person name="Probert I."/>
            <person name="Quesneville H."/>
            <person name="Raines C."/>
            <person name="Rensing S.A."/>
            <person name="Riano-Pachon D.M."/>
            <person name="Richier S."/>
            <person name="Rokitta S."/>
            <person name="Shiraiwa Y."/>
            <person name="Soanes D.M."/>
            <person name="van der Giezen M."/>
            <person name="Wahlund T.M."/>
            <person name="Williams B."/>
            <person name="Wilson W."/>
            <person name="Wolfe G."/>
            <person name="Wurch L.L."/>
        </authorList>
    </citation>
    <scope>NUCLEOTIDE SEQUENCE</scope>
</reference>
<feature type="region of interest" description="Disordered" evidence="1">
    <location>
        <begin position="82"/>
        <end position="130"/>
    </location>
</feature>
<evidence type="ECO:0008006" key="4">
    <source>
        <dbReference type="Google" id="ProtNLM"/>
    </source>
</evidence>
<evidence type="ECO:0000256" key="1">
    <source>
        <dbReference type="SAM" id="MobiDB-lite"/>
    </source>
</evidence>